<feature type="chain" id="PRO_5007884796" evidence="8">
    <location>
        <begin position="18"/>
        <end position="272"/>
    </location>
</feature>
<dbReference type="OrthoDB" id="5336366at2759"/>
<evidence type="ECO:0000256" key="6">
    <source>
        <dbReference type="SAM" id="MobiDB-lite"/>
    </source>
</evidence>
<proteinExistence type="inferred from homology"/>
<keyword evidence="4 7" id="KW-0472">Membrane</keyword>
<feature type="transmembrane region" description="Helical" evidence="7">
    <location>
        <begin position="65"/>
        <end position="84"/>
    </location>
</feature>
<name>A0A167CMS7_9ASCO</name>
<evidence type="ECO:0000256" key="8">
    <source>
        <dbReference type="SAM" id="SignalP"/>
    </source>
</evidence>
<feature type="compositionally biased region" description="Polar residues" evidence="6">
    <location>
        <begin position="202"/>
        <end position="211"/>
    </location>
</feature>
<evidence type="ECO:0000256" key="3">
    <source>
        <dbReference type="ARBA" id="ARBA00022989"/>
    </source>
</evidence>
<organism evidence="9 10">
    <name type="scientific">Sugiyamaella lignohabitans</name>
    <dbReference type="NCBI Taxonomy" id="796027"/>
    <lineage>
        <taxon>Eukaryota</taxon>
        <taxon>Fungi</taxon>
        <taxon>Dikarya</taxon>
        <taxon>Ascomycota</taxon>
        <taxon>Saccharomycotina</taxon>
        <taxon>Dipodascomycetes</taxon>
        <taxon>Dipodascales</taxon>
        <taxon>Trichomonascaceae</taxon>
        <taxon>Sugiyamaella</taxon>
    </lineage>
</organism>
<feature type="transmembrane region" description="Helical" evidence="7">
    <location>
        <begin position="248"/>
        <end position="269"/>
    </location>
</feature>
<dbReference type="Proteomes" id="UP000189580">
    <property type="component" value="Chromosome a"/>
</dbReference>
<dbReference type="KEGG" id="slb:AWJ20_122"/>
<comment type="similarity">
    <text evidence="5">Belongs to the ATG33 family.</text>
</comment>
<comment type="subcellular location">
    <subcellularLocation>
        <location evidence="1">Membrane</location>
        <topology evidence="1">Multi-pass membrane protein</topology>
    </subcellularLocation>
</comment>
<feature type="signal peptide" evidence="8">
    <location>
        <begin position="1"/>
        <end position="17"/>
    </location>
</feature>
<dbReference type="EMBL" id="CP014501">
    <property type="protein sequence ID" value="ANB11895.1"/>
    <property type="molecule type" value="Genomic_DNA"/>
</dbReference>
<dbReference type="GO" id="GO:0016236">
    <property type="term" value="P:macroautophagy"/>
    <property type="evidence" value="ECO:0007669"/>
    <property type="project" value="TreeGrafter"/>
</dbReference>
<keyword evidence="3 7" id="KW-1133">Transmembrane helix</keyword>
<dbReference type="GeneID" id="30032998"/>
<evidence type="ECO:0000256" key="5">
    <source>
        <dbReference type="ARBA" id="ARBA00038013"/>
    </source>
</evidence>
<keyword evidence="8" id="KW-0732">Signal</keyword>
<feature type="region of interest" description="Disordered" evidence="6">
    <location>
        <begin position="198"/>
        <end position="235"/>
    </location>
</feature>
<keyword evidence="10" id="KW-1185">Reference proteome</keyword>
<feature type="compositionally biased region" description="Polar residues" evidence="6">
    <location>
        <begin position="225"/>
        <end position="235"/>
    </location>
</feature>
<dbReference type="PANTHER" id="PTHR37278:SF1">
    <property type="entry name" value="AUTOPHAGY-RELATED PROTEIN 33-RELATED"/>
    <property type="match status" value="1"/>
</dbReference>
<evidence type="ECO:0000313" key="9">
    <source>
        <dbReference type="EMBL" id="ANB11895.1"/>
    </source>
</evidence>
<sequence length="272" mass="28099">MPCPIVILSKVIGTVSLGVLAGASTTNSLVSLPSILTNSSLQTEVDVQQQDTILTSLYQTTVSKVILPLSTVAFGSLVSAYILAPRSGQHPYLIYSALSVPIVAGLNYFYGPGISFNTLLNNFCGSLSVGKCDRTSSTKPSQETGSPAVASGADLTETKSASSTSAVSKSSEDTSSSDEPSLLDNSVYAHLDHPDKGGSDIELSSASSNIATPEDQSEDELAGQPVSSTTTAGTNYPASALSSNLSKLSFYSSIVFQLAFLISTIGIYGDLS</sequence>
<dbReference type="PANTHER" id="PTHR37278">
    <property type="entry name" value="AUTOPHAGY-RELATED PROTEIN 33-RELATED"/>
    <property type="match status" value="1"/>
</dbReference>
<keyword evidence="2 7" id="KW-0812">Transmembrane</keyword>
<dbReference type="RefSeq" id="XP_018734372.1">
    <property type="nucleotide sequence ID" value="XM_018878079.1"/>
</dbReference>
<reference evidence="9 10" key="1">
    <citation type="submission" date="2016-02" db="EMBL/GenBank/DDBJ databases">
        <title>Complete genome sequence and transcriptome regulation of the pentose utilising yeast Sugiyamaella lignohabitans.</title>
        <authorList>
            <person name="Bellasio M."/>
            <person name="Peymann A."/>
            <person name="Valli M."/>
            <person name="Sipitzky M."/>
            <person name="Graf A."/>
            <person name="Sauer M."/>
            <person name="Marx H."/>
            <person name="Mattanovich D."/>
        </authorList>
    </citation>
    <scope>NUCLEOTIDE SEQUENCE [LARGE SCALE GENOMIC DNA]</scope>
    <source>
        <strain evidence="9 10">CBS 10342</strain>
    </source>
</reference>
<feature type="region of interest" description="Disordered" evidence="6">
    <location>
        <begin position="134"/>
        <end position="182"/>
    </location>
</feature>
<gene>
    <name evidence="9" type="ORF">AWJ20_122</name>
</gene>
<feature type="transmembrane region" description="Helical" evidence="7">
    <location>
        <begin position="90"/>
        <end position="110"/>
    </location>
</feature>
<evidence type="ECO:0000256" key="1">
    <source>
        <dbReference type="ARBA" id="ARBA00004141"/>
    </source>
</evidence>
<evidence type="ECO:0000256" key="2">
    <source>
        <dbReference type="ARBA" id="ARBA00022692"/>
    </source>
</evidence>
<dbReference type="GO" id="GO:0005741">
    <property type="term" value="C:mitochondrial outer membrane"/>
    <property type="evidence" value="ECO:0007669"/>
    <property type="project" value="TreeGrafter"/>
</dbReference>
<accession>A0A167CMS7</accession>
<dbReference type="AlphaFoldDB" id="A0A167CMS7"/>
<protein>
    <submittedName>
        <fullName evidence="9">Uncharacterized protein</fullName>
    </submittedName>
</protein>
<feature type="compositionally biased region" description="Low complexity" evidence="6">
    <location>
        <begin position="158"/>
        <end position="178"/>
    </location>
</feature>
<evidence type="ECO:0000256" key="7">
    <source>
        <dbReference type="SAM" id="Phobius"/>
    </source>
</evidence>
<dbReference type="InterPro" id="IPR051668">
    <property type="entry name" value="ATG33"/>
</dbReference>
<evidence type="ECO:0000313" key="10">
    <source>
        <dbReference type="Proteomes" id="UP000189580"/>
    </source>
</evidence>
<dbReference type="GO" id="GO:0000422">
    <property type="term" value="P:autophagy of mitochondrion"/>
    <property type="evidence" value="ECO:0007669"/>
    <property type="project" value="TreeGrafter"/>
</dbReference>
<evidence type="ECO:0000256" key="4">
    <source>
        <dbReference type="ARBA" id="ARBA00023136"/>
    </source>
</evidence>